<protein>
    <submittedName>
        <fullName evidence="4">Uncharacterized protein</fullName>
    </submittedName>
</protein>
<keyword evidence="3" id="KW-0472">Membrane</keyword>
<feature type="transmembrane region" description="Helical" evidence="3">
    <location>
        <begin position="57"/>
        <end position="75"/>
    </location>
</feature>
<dbReference type="OrthoDB" id="10312931at2759"/>
<reference evidence="4" key="1">
    <citation type="submission" date="2013-12" db="EMBL/GenBank/DDBJ databases">
        <title>The Genome Sequence of Aphanomyces astaci APO3.</title>
        <authorList>
            <consortium name="The Broad Institute Genomics Platform"/>
            <person name="Russ C."/>
            <person name="Tyler B."/>
            <person name="van West P."/>
            <person name="Dieguez-Uribeondo J."/>
            <person name="Young S.K."/>
            <person name="Zeng Q."/>
            <person name="Gargeya S."/>
            <person name="Fitzgerald M."/>
            <person name="Abouelleil A."/>
            <person name="Alvarado L."/>
            <person name="Chapman S.B."/>
            <person name="Gainer-Dewar J."/>
            <person name="Goldberg J."/>
            <person name="Griggs A."/>
            <person name="Gujja S."/>
            <person name="Hansen M."/>
            <person name="Howarth C."/>
            <person name="Imamovic A."/>
            <person name="Ireland A."/>
            <person name="Larimer J."/>
            <person name="McCowan C."/>
            <person name="Murphy C."/>
            <person name="Pearson M."/>
            <person name="Poon T.W."/>
            <person name="Priest M."/>
            <person name="Roberts A."/>
            <person name="Saif S."/>
            <person name="Shea T."/>
            <person name="Sykes S."/>
            <person name="Wortman J."/>
            <person name="Nusbaum C."/>
            <person name="Birren B."/>
        </authorList>
    </citation>
    <scope>NUCLEOTIDE SEQUENCE [LARGE SCALE GENOMIC DNA]</scope>
    <source>
        <strain evidence="4">APO3</strain>
    </source>
</reference>
<dbReference type="RefSeq" id="XP_009826092.1">
    <property type="nucleotide sequence ID" value="XM_009827790.1"/>
</dbReference>
<dbReference type="EMBL" id="KI913119">
    <property type="protein sequence ID" value="ETV84400.1"/>
    <property type="molecule type" value="Genomic_DNA"/>
</dbReference>
<gene>
    <name evidence="4" type="ORF">H257_03619</name>
</gene>
<keyword evidence="3" id="KW-1133">Transmembrane helix</keyword>
<sequence length="138" mass="15993">MQRVFRPISRAVEAIRCKQPRLPQHRSPLSTTAGPTTAGGQSHHHHYYSKHNTPRRFWFWTLVGGGLGYSVMAGGDSRCKTKRRTDRAFRDVEVKHRELKDDLNRLQLSLDQVRGQAMVHRPSLQDIYLRQHIEAVNQ</sequence>
<evidence type="ECO:0000256" key="3">
    <source>
        <dbReference type="SAM" id="Phobius"/>
    </source>
</evidence>
<keyword evidence="3" id="KW-0812">Transmembrane</keyword>
<name>W4GXE2_APHAT</name>
<evidence type="ECO:0000313" key="4">
    <source>
        <dbReference type="EMBL" id="ETV84400.1"/>
    </source>
</evidence>
<dbReference type="AlphaFoldDB" id="W4GXE2"/>
<organism evidence="4">
    <name type="scientific">Aphanomyces astaci</name>
    <name type="common">Crayfish plague agent</name>
    <dbReference type="NCBI Taxonomy" id="112090"/>
    <lineage>
        <taxon>Eukaryota</taxon>
        <taxon>Sar</taxon>
        <taxon>Stramenopiles</taxon>
        <taxon>Oomycota</taxon>
        <taxon>Saprolegniomycetes</taxon>
        <taxon>Saprolegniales</taxon>
        <taxon>Verrucalvaceae</taxon>
        <taxon>Aphanomyces</taxon>
    </lineage>
</organism>
<dbReference type="GeneID" id="20805615"/>
<feature type="compositionally biased region" description="Polar residues" evidence="2">
    <location>
        <begin position="27"/>
        <end position="40"/>
    </location>
</feature>
<proteinExistence type="predicted"/>
<feature type="coiled-coil region" evidence="1">
    <location>
        <begin position="89"/>
        <end position="116"/>
    </location>
</feature>
<evidence type="ECO:0000256" key="1">
    <source>
        <dbReference type="SAM" id="Coils"/>
    </source>
</evidence>
<feature type="region of interest" description="Disordered" evidence="2">
    <location>
        <begin position="18"/>
        <end position="48"/>
    </location>
</feature>
<dbReference type="VEuPathDB" id="FungiDB:H257_03619"/>
<keyword evidence="1" id="KW-0175">Coiled coil</keyword>
<evidence type="ECO:0000256" key="2">
    <source>
        <dbReference type="SAM" id="MobiDB-lite"/>
    </source>
</evidence>
<accession>W4GXE2</accession>